<dbReference type="Pfam" id="PF01381">
    <property type="entry name" value="HTH_3"/>
    <property type="match status" value="1"/>
</dbReference>
<dbReference type="PANTHER" id="PTHR46797">
    <property type="entry name" value="HTH-TYPE TRANSCRIPTIONAL REGULATOR"/>
    <property type="match status" value="1"/>
</dbReference>
<dbReference type="Gene3D" id="1.10.260.40">
    <property type="entry name" value="lambda repressor-like DNA-binding domains"/>
    <property type="match status" value="1"/>
</dbReference>
<evidence type="ECO:0000256" key="1">
    <source>
        <dbReference type="ARBA" id="ARBA00023015"/>
    </source>
</evidence>
<accession>F6DUE6</accession>
<feature type="domain" description="HTH cro/C1-type" evidence="4">
    <location>
        <begin position="11"/>
        <end position="65"/>
    </location>
</feature>
<sequence>MTLAKILGNNLRMIRLSRNLSRKDAAKLVGLSGSYWGYLERGERNPGLDVIEKIAQVFNISPHILFLGDDAEMNLEMGNKIEKLISLGDQHKKFLYKVMEAYFETLNNSKGQ</sequence>
<dbReference type="CDD" id="cd00093">
    <property type="entry name" value="HTH_XRE"/>
    <property type="match status" value="1"/>
</dbReference>
<keyword evidence="1" id="KW-0805">Transcription regulation</keyword>
<dbReference type="PROSITE" id="PS50943">
    <property type="entry name" value="HTH_CROC1"/>
    <property type="match status" value="1"/>
</dbReference>
<dbReference type="STRING" id="696281.Desru_3120"/>
<dbReference type="HOGENOM" id="CLU_066192_17_5_9"/>
<keyword evidence="3" id="KW-0804">Transcription</keyword>
<dbReference type="InterPro" id="IPR010982">
    <property type="entry name" value="Lambda_DNA-bd_dom_sf"/>
</dbReference>
<keyword evidence="2" id="KW-0238">DNA-binding</keyword>
<dbReference type="GO" id="GO:0005829">
    <property type="term" value="C:cytosol"/>
    <property type="evidence" value="ECO:0007669"/>
    <property type="project" value="TreeGrafter"/>
</dbReference>
<proteinExistence type="predicted"/>
<dbReference type="Proteomes" id="UP000009234">
    <property type="component" value="Chromosome"/>
</dbReference>
<evidence type="ECO:0000259" key="4">
    <source>
        <dbReference type="PROSITE" id="PS50943"/>
    </source>
</evidence>
<gene>
    <name evidence="5" type="ordered locus">Desru_3120</name>
</gene>
<protein>
    <submittedName>
        <fullName evidence="5">Helix-turn-helix domain protein</fullName>
    </submittedName>
</protein>
<organism evidence="5 6">
    <name type="scientific">Desulforamulus ruminis (strain ATCC 23193 / DSM 2154 / NCIMB 8452 / DL)</name>
    <name type="common">Desulfotomaculum ruminis</name>
    <dbReference type="NCBI Taxonomy" id="696281"/>
    <lineage>
        <taxon>Bacteria</taxon>
        <taxon>Bacillati</taxon>
        <taxon>Bacillota</taxon>
        <taxon>Clostridia</taxon>
        <taxon>Eubacteriales</taxon>
        <taxon>Peptococcaceae</taxon>
        <taxon>Desulforamulus</taxon>
    </lineage>
</organism>
<dbReference type="SMART" id="SM00530">
    <property type="entry name" value="HTH_XRE"/>
    <property type="match status" value="1"/>
</dbReference>
<dbReference type="GO" id="GO:0003700">
    <property type="term" value="F:DNA-binding transcription factor activity"/>
    <property type="evidence" value="ECO:0007669"/>
    <property type="project" value="TreeGrafter"/>
</dbReference>
<name>F6DUE6_DESRL</name>
<dbReference type="SUPFAM" id="SSF47413">
    <property type="entry name" value="lambda repressor-like DNA-binding domains"/>
    <property type="match status" value="1"/>
</dbReference>
<dbReference type="OrthoDB" id="371153at2"/>
<evidence type="ECO:0000313" key="5">
    <source>
        <dbReference type="EMBL" id="AEG61331.1"/>
    </source>
</evidence>
<dbReference type="PANTHER" id="PTHR46797:SF23">
    <property type="entry name" value="HTH-TYPE TRANSCRIPTIONAL REGULATOR SUTR"/>
    <property type="match status" value="1"/>
</dbReference>
<reference evidence="6" key="1">
    <citation type="submission" date="2011-05" db="EMBL/GenBank/DDBJ databases">
        <title>Complete sequence of Desulfotomaculum ruminis DSM 2154.</title>
        <authorList>
            <person name="Lucas S."/>
            <person name="Copeland A."/>
            <person name="Lapidus A."/>
            <person name="Cheng J.-F."/>
            <person name="Goodwin L."/>
            <person name="Pitluck S."/>
            <person name="Lu M."/>
            <person name="Detter J.C."/>
            <person name="Han C."/>
            <person name="Tapia R."/>
            <person name="Land M."/>
            <person name="Hauser L."/>
            <person name="Kyrpides N."/>
            <person name="Ivanova N."/>
            <person name="Mikhailova N."/>
            <person name="Pagani I."/>
            <person name="Stams A.J.M."/>
            <person name="Plugge C.M."/>
            <person name="Muyzer G."/>
            <person name="Kuever J."/>
            <person name="Parshina S.N."/>
            <person name="Ivanova A.E."/>
            <person name="Nazina T.N."/>
            <person name="Brambilla E."/>
            <person name="Spring S."/>
            <person name="Klenk H.-P."/>
            <person name="Woyke T."/>
        </authorList>
    </citation>
    <scope>NUCLEOTIDE SEQUENCE [LARGE SCALE GENOMIC DNA]</scope>
    <source>
        <strain evidence="6">ATCC 23193 / DSM 2154 / NCIB 8452 / DL</strain>
    </source>
</reference>
<dbReference type="KEGG" id="dru:Desru_3120"/>
<keyword evidence="6" id="KW-1185">Reference proteome</keyword>
<evidence type="ECO:0000313" key="6">
    <source>
        <dbReference type="Proteomes" id="UP000009234"/>
    </source>
</evidence>
<dbReference type="InterPro" id="IPR001387">
    <property type="entry name" value="Cro/C1-type_HTH"/>
</dbReference>
<dbReference type="GO" id="GO:0003677">
    <property type="term" value="F:DNA binding"/>
    <property type="evidence" value="ECO:0007669"/>
    <property type="project" value="UniProtKB-KW"/>
</dbReference>
<dbReference type="EMBL" id="CP002780">
    <property type="protein sequence ID" value="AEG61331.1"/>
    <property type="molecule type" value="Genomic_DNA"/>
</dbReference>
<reference evidence="5 6" key="2">
    <citation type="journal article" date="2012" name="Stand. Genomic Sci.">
        <title>Complete genome sequence of the sulfate-reducing firmicute Desulfotomaculum ruminis type strain (DL(T)).</title>
        <authorList>
            <person name="Spring S."/>
            <person name="Visser M."/>
            <person name="Lu M."/>
            <person name="Copeland A."/>
            <person name="Lapidus A."/>
            <person name="Lucas S."/>
            <person name="Cheng J.F."/>
            <person name="Han C."/>
            <person name="Tapia R."/>
            <person name="Goodwin L.A."/>
            <person name="Pitluck S."/>
            <person name="Ivanova N."/>
            <person name="Land M."/>
            <person name="Hauser L."/>
            <person name="Larimer F."/>
            <person name="Rohde M."/>
            <person name="Goker M."/>
            <person name="Detter J.C."/>
            <person name="Kyrpides N.C."/>
            <person name="Woyke T."/>
            <person name="Schaap P.J."/>
            <person name="Plugge C.M."/>
            <person name="Muyzer G."/>
            <person name="Kuever J."/>
            <person name="Pereira I.A."/>
            <person name="Parshina S.N."/>
            <person name="Bernier-Latmani R."/>
            <person name="Stams A.J."/>
            <person name="Klenk H.P."/>
        </authorList>
    </citation>
    <scope>NUCLEOTIDE SEQUENCE [LARGE SCALE GENOMIC DNA]</scope>
    <source>
        <strain evidence="6">ATCC 23193 / DSM 2154 / NCIB 8452 / DL</strain>
    </source>
</reference>
<dbReference type="eggNOG" id="COG1476">
    <property type="taxonomic scope" value="Bacteria"/>
</dbReference>
<dbReference type="RefSeq" id="WP_013843082.1">
    <property type="nucleotide sequence ID" value="NC_015589.1"/>
</dbReference>
<evidence type="ECO:0000256" key="2">
    <source>
        <dbReference type="ARBA" id="ARBA00023125"/>
    </source>
</evidence>
<dbReference type="InterPro" id="IPR050807">
    <property type="entry name" value="TransReg_Diox_bact_type"/>
</dbReference>
<dbReference type="AlphaFoldDB" id="F6DUE6"/>
<evidence type="ECO:0000256" key="3">
    <source>
        <dbReference type="ARBA" id="ARBA00023163"/>
    </source>
</evidence>